<feature type="region of interest" description="Disordered" evidence="1">
    <location>
        <begin position="269"/>
        <end position="305"/>
    </location>
</feature>
<dbReference type="EMBL" id="GL379936">
    <property type="protein sequence ID" value="EGT36678.1"/>
    <property type="molecule type" value="Genomic_DNA"/>
</dbReference>
<dbReference type="Proteomes" id="UP000008068">
    <property type="component" value="Unassembled WGS sequence"/>
</dbReference>
<reference evidence="4" key="1">
    <citation type="submission" date="2011-07" db="EMBL/GenBank/DDBJ databases">
        <authorList>
            <consortium name="Caenorhabditis brenneri Sequencing and Analysis Consortium"/>
            <person name="Wilson R.K."/>
        </authorList>
    </citation>
    <scope>NUCLEOTIDE SEQUENCE [LARGE SCALE GENOMIC DNA]</scope>
    <source>
        <strain evidence="4">PB2801</strain>
    </source>
</reference>
<dbReference type="InterPro" id="IPR006570">
    <property type="entry name" value="SPK_dom"/>
</dbReference>
<evidence type="ECO:0000313" key="3">
    <source>
        <dbReference type="EMBL" id="EGT36678.1"/>
    </source>
</evidence>
<protein>
    <recommendedName>
        <fullName evidence="2">SPK domain-containing protein</fullName>
    </recommendedName>
</protein>
<dbReference type="SMART" id="SM00583">
    <property type="entry name" value="SPK"/>
    <property type="match status" value="1"/>
</dbReference>
<dbReference type="InParanoid" id="G0NS73"/>
<accession>G0NS73</accession>
<sequence length="457" mass="52278">MTSANTDAIILNFIQDQVSQNTEIRPMSIFCNDFNSAHPDHAAPWKTIHGRVRKALRNIPHENYDDTTLAKMLFCLAQPLIVVNLRKVKERLGNSGILRVDKSSVITYYKNDEVELKGTHQRKNKRERARDERNRRETQEFERERFSNLEVKFERQMEEEARELGEREKAKEEAERKAEEERLRMELLNASNEDWGFDDPNIPSTSDQGRPRLVESQVGQEEEARAPVTETPHRPIHEESTRAFSCLWIKGIDNPDGTFFTSNYDKPAEVEARQEEEAGAPVAKRPRVEVSASQPTLPEPSRPQIHEADSTVFSIGSSPAPITVKSYFYFSLMKSIHEFTVVLEDPALESLRKEVFEELLKPESVSIQISESKISEALDEGIKMAVKSAKSVNSGQSIGLIEFMRLLKLQLLNIGFPNENECVTRITDIIRESSQGMVIPMSKVRFAMETIFEKARQ</sequence>
<feature type="region of interest" description="Disordered" evidence="1">
    <location>
        <begin position="192"/>
        <end position="231"/>
    </location>
</feature>
<feature type="region of interest" description="Disordered" evidence="1">
    <location>
        <begin position="160"/>
        <end position="180"/>
    </location>
</feature>
<proteinExistence type="predicted"/>
<keyword evidence="4" id="KW-1185">Reference proteome</keyword>
<name>G0NS73_CAEBE</name>
<gene>
    <name evidence="3" type="ORF">CAEBREN_10259</name>
</gene>
<feature type="region of interest" description="Disordered" evidence="1">
    <location>
        <begin position="118"/>
        <end position="141"/>
    </location>
</feature>
<dbReference type="AlphaFoldDB" id="G0NS73"/>
<evidence type="ECO:0000256" key="1">
    <source>
        <dbReference type="SAM" id="MobiDB-lite"/>
    </source>
</evidence>
<evidence type="ECO:0000259" key="2">
    <source>
        <dbReference type="SMART" id="SM00583"/>
    </source>
</evidence>
<dbReference type="Pfam" id="PF04435">
    <property type="entry name" value="SPK"/>
    <property type="match status" value="1"/>
</dbReference>
<evidence type="ECO:0000313" key="4">
    <source>
        <dbReference type="Proteomes" id="UP000008068"/>
    </source>
</evidence>
<feature type="compositionally biased region" description="Basic and acidic residues" evidence="1">
    <location>
        <begin position="128"/>
        <end position="141"/>
    </location>
</feature>
<feature type="domain" description="SPK" evidence="2">
    <location>
        <begin position="6"/>
        <end position="118"/>
    </location>
</feature>
<dbReference type="HOGENOM" id="CLU_742333_0_0_1"/>
<organism evidence="4">
    <name type="scientific">Caenorhabditis brenneri</name>
    <name type="common">Nematode worm</name>
    <dbReference type="NCBI Taxonomy" id="135651"/>
    <lineage>
        <taxon>Eukaryota</taxon>
        <taxon>Metazoa</taxon>
        <taxon>Ecdysozoa</taxon>
        <taxon>Nematoda</taxon>
        <taxon>Chromadorea</taxon>
        <taxon>Rhabditida</taxon>
        <taxon>Rhabditina</taxon>
        <taxon>Rhabditomorpha</taxon>
        <taxon>Rhabditoidea</taxon>
        <taxon>Rhabditidae</taxon>
        <taxon>Peloderinae</taxon>
        <taxon>Caenorhabditis</taxon>
    </lineage>
</organism>